<evidence type="ECO:0000313" key="2">
    <source>
        <dbReference type="Proteomes" id="UP000240374"/>
    </source>
</evidence>
<keyword evidence="2" id="KW-1185">Reference proteome</keyword>
<organism evidence="1 2">
    <name type="scientific">Pseudomonas phage uligo</name>
    <dbReference type="NCBI Taxonomy" id="2048979"/>
    <lineage>
        <taxon>Viruses</taxon>
        <taxon>Duplodnaviria</taxon>
        <taxon>Heunggongvirae</taxon>
        <taxon>Uroviricota</taxon>
        <taxon>Caudoviricetes</taxon>
        <taxon>Autographivirales</taxon>
        <taxon>Autosignataviridae</taxon>
        <taxon>Colwellvirinae</taxon>
        <taxon>Uliginvirus</taxon>
        <taxon>Uliginvirus uligo</taxon>
    </lineage>
</organism>
<accession>A0A2H4P7P4</accession>
<evidence type="ECO:0000313" key="1">
    <source>
        <dbReference type="EMBL" id="ATW58206.1"/>
    </source>
</evidence>
<proteinExistence type="predicted"/>
<dbReference type="EMBL" id="MG018929">
    <property type="protein sequence ID" value="ATW58206.1"/>
    <property type="molecule type" value="Genomic_DNA"/>
</dbReference>
<dbReference type="Proteomes" id="UP000240374">
    <property type="component" value="Segment"/>
</dbReference>
<reference evidence="1" key="1">
    <citation type="submission" date="2018-04" db="EMBL/GenBank/DDBJ databases">
        <authorList>
            <person name="Djurhuus A.M."/>
            <person name="Carstens A.B."/>
            <person name="Hansen L.H."/>
        </authorList>
    </citation>
    <scope>NUCLEOTIDE SEQUENCE</scope>
</reference>
<protein>
    <submittedName>
        <fullName evidence="1">Uncharacterized protein</fullName>
    </submittedName>
</protein>
<sequence>MRKQHVEWAKQHDWFYSVEAGNAPGEFLVWTKDGDKLHPWPFSSYNDLRNWAGY</sequence>
<name>A0A2H4P7P4_9CAUD</name>